<reference evidence="1" key="1">
    <citation type="journal article" date="2013" name="Nature">
        <title>Draft genome of the wheat A-genome progenitor Triticum urartu.</title>
        <authorList>
            <person name="Ling H.Q."/>
            <person name="Zhao S."/>
            <person name="Liu D."/>
            <person name="Wang J."/>
            <person name="Sun H."/>
            <person name="Zhang C."/>
            <person name="Fan H."/>
            <person name="Li D."/>
            <person name="Dong L."/>
            <person name="Tao Y."/>
            <person name="Gao C."/>
            <person name="Wu H."/>
            <person name="Li Y."/>
            <person name="Cui Y."/>
            <person name="Guo X."/>
            <person name="Zheng S."/>
            <person name="Wang B."/>
            <person name="Yu K."/>
            <person name="Liang Q."/>
            <person name="Yang W."/>
            <person name="Lou X."/>
            <person name="Chen J."/>
            <person name="Feng M."/>
            <person name="Jian J."/>
            <person name="Zhang X."/>
            <person name="Luo G."/>
            <person name="Jiang Y."/>
            <person name="Liu J."/>
            <person name="Wang Z."/>
            <person name="Sha Y."/>
            <person name="Zhang B."/>
            <person name="Wu H."/>
            <person name="Tang D."/>
            <person name="Shen Q."/>
            <person name="Xue P."/>
            <person name="Zou S."/>
            <person name="Wang X."/>
            <person name="Liu X."/>
            <person name="Wang F."/>
            <person name="Yang Y."/>
            <person name="An X."/>
            <person name="Dong Z."/>
            <person name="Zhang K."/>
            <person name="Zhang X."/>
            <person name="Luo M.C."/>
            <person name="Dvorak J."/>
            <person name="Tong Y."/>
            <person name="Wang J."/>
            <person name="Yang H."/>
            <person name="Li Z."/>
            <person name="Wang D."/>
            <person name="Zhang A."/>
            <person name="Wang J."/>
        </authorList>
    </citation>
    <scope>NUCLEOTIDE SEQUENCE</scope>
</reference>
<organism evidence="1">
    <name type="scientific">Triticum urartu</name>
    <name type="common">Red wild einkorn</name>
    <name type="synonym">Crithodium urartu</name>
    <dbReference type="NCBI Taxonomy" id="4572"/>
    <lineage>
        <taxon>Eukaryota</taxon>
        <taxon>Viridiplantae</taxon>
        <taxon>Streptophyta</taxon>
        <taxon>Embryophyta</taxon>
        <taxon>Tracheophyta</taxon>
        <taxon>Spermatophyta</taxon>
        <taxon>Magnoliopsida</taxon>
        <taxon>Liliopsida</taxon>
        <taxon>Poales</taxon>
        <taxon>Poaceae</taxon>
        <taxon>BOP clade</taxon>
        <taxon>Pooideae</taxon>
        <taxon>Triticodae</taxon>
        <taxon>Triticeae</taxon>
        <taxon>Triticinae</taxon>
        <taxon>Triticum</taxon>
    </lineage>
</organism>
<protein>
    <submittedName>
        <fullName evidence="1">Uncharacterized protein</fullName>
    </submittedName>
</protein>
<dbReference type="EMBL" id="KD054501">
    <property type="protein sequence ID" value="EMS64605.1"/>
    <property type="molecule type" value="Genomic_DNA"/>
</dbReference>
<proteinExistence type="predicted"/>
<dbReference type="AlphaFoldDB" id="M8AI47"/>
<name>M8AI47_TRIUA</name>
<accession>M8AI47</accession>
<sequence length="205" mass="22782">MEDALPPGKWDRREGLYLVMVSEAAAEGEPGVEHGWNAMNWSTSSTPANSSSAKEIKSSRPNEGWMILPDEDVQYCSRESETGCYTAPELYRNEVFDMSMHKHSASSFTREKWILKFHFVVIFFWSVINQVACLSTSAGLPHQHSVSDLHMGPTTATALPTWLLDRPAAPVAELQPLAERKGSPPMPDVIRRSGTPWGKGAVRCH</sequence>
<evidence type="ECO:0000313" key="1">
    <source>
        <dbReference type="EMBL" id="EMS64605.1"/>
    </source>
</evidence>
<gene>
    <name evidence="1" type="ORF">TRIUR3_35350</name>
</gene>